<gene>
    <name evidence="4" type="ORF">HF519_18650</name>
</gene>
<dbReference type="PROSITE" id="PS51186">
    <property type="entry name" value="GNAT"/>
    <property type="match status" value="1"/>
</dbReference>
<comment type="caution">
    <text evidence="4">The sequence shown here is derived from an EMBL/GenBank/DDBJ whole genome shotgun (WGS) entry which is preliminary data.</text>
</comment>
<dbReference type="SUPFAM" id="SSF55729">
    <property type="entry name" value="Acyl-CoA N-acyltransferases (Nat)"/>
    <property type="match status" value="1"/>
</dbReference>
<dbReference type="InterPro" id="IPR000182">
    <property type="entry name" value="GNAT_dom"/>
</dbReference>
<feature type="domain" description="N-acetyltransferase" evidence="3">
    <location>
        <begin position="4"/>
        <end position="171"/>
    </location>
</feature>
<dbReference type="Proteomes" id="UP000586918">
    <property type="component" value="Unassembled WGS sequence"/>
</dbReference>
<dbReference type="Pfam" id="PF00583">
    <property type="entry name" value="Acetyltransf_1"/>
    <property type="match status" value="1"/>
</dbReference>
<organism evidence="4 5">
    <name type="scientific">Pseudonocardia bannensis</name>
    <dbReference type="NCBI Taxonomy" id="630973"/>
    <lineage>
        <taxon>Bacteria</taxon>
        <taxon>Bacillati</taxon>
        <taxon>Actinomycetota</taxon>
        <taxon>Actinomycetes</taxon>
        <taxon>Pseudonocardiales</taxon>
        <taxon>Pseudonocardiaceae</taxon>
        <taxon>Pseudonocardia</taxon>
    </lineage>
</organism>
<evidence type="ECO:0000256" key="1">
    <source>
        <dbReference type="ARBA" id="ARBA00022679"/>
    </source>
</evidence>
<evidence type="ECO:0000313" key="5">
    <source>
        <dbReference type="Proteomes" id="UP000586918"/>
    </source>
</evidence>
<dbReference type="Gene3D" id="3.40.630.30">
    <property type="match status" value="1"/>
</dbReference>
<dbReference type="PANTHER" id="PTHR43877">
    <property type="entry name" value="AMINOALKYLPHOSPHONATE N-ACETYLTRANSFERASE-RELATED-RELATED"/>
    <property type="match status" value="1"/>
</dbReference>
<dbReference type="InterPro" id="IPR050832">
    <property type="entry name" value="Bact_Acetyltransf"/>
</dbReference>
<dbReference type="AlphaFoldDB" id="A0A848DM25"/>
<sequence>MAIAAVRAAVAQDVDEIVRIQVGTWRTAYAEIVPTAAIEQLTGPEARRAWAAAVDAGEGFHVLVATEGEWTVGFCAAAHYTGGDTAGLAEISTLLVEPRWGRRGHGGRLFAAAATALRAGGAERGQAWVPEVDAASRKFYARVGWEADGAARILDTGDGILREVRVSGPLDVTLRD</sequence>
<proteinExistence type="predicted"/>
<evidence type="ECO:0000256" key="2">
    <source>
        <dbReference type="ARBA" id="ARBA00023315"/>
    </source>
</evidence>
<dbReference type="RefSeq" id="WP_169414251.1">
    <property type="nucleotide sequence ID" value="NZ_JAAXKZ010000073.1"/>
</dbReference>
<keyword evidence="2" id="KW-0012">Acyltransferase</keyword>
<accession>A0A848DM25</accession>
<evidence type="ECO:0000313" key="4">
    <source>
        <dbReference type="EMBL" id="NMH93556.1"/>
    </source>
</evidence>
<keyword evidence="5" id="KW-1185">Reference proteome</keyword>
<protein>
    <submittedName>
        <fullName evidence="4">GNAT family N-acetyltransferase</fullName>
    </submittedName>
</protein>
<reference evidence="4 5" key="1">
    <citation type="submission" date="2020-04" db="EMBL/GenBank/DDBJ databases">
        <authorList>
            <person name="Klaysubun C."/>
            <person name="Duangmal K."/>
            <person name="Lipun K."/>
        </authorList>
    </citation>
    <scope>NUCLEOTIDE SEQUENCE [LARGE SCALE GENOMIC DNA]</scope>
    <source>
        <strain evidence="4 5">DSM 45300</strain>
    </source>
</reference>
<dbReference type="EMBL" id="JAAXKZ010000073">
    <property type="protein sequence ID" value="NMH93556.1"/>
    <property type="molecule type" value="Genomic_DNA"/>
</dbReference>
<dbReference type="GO" id="GO:0016747">
    <property type="term" value="F:acyltransferase activity, transferring groups other than amino-acyl groups"/>
    <property type="evidence" value="ECO:0007669"/>
    <property type="project" value="InterPro"/>
</dbReference>
<dbReference type="InterPro" id="IPR016181">
    <property type="entry name" value="Acyl_CoA_acyltransferase"/>
</dbReference>
<keyword evidence="1 4" id="KW-0808">Transferase</keyword>
<evidence type="ECO:0000259" key="3">
    <source>
        <dbReference type="PROSITE" id="PS51186"/>
    </source>
</evidence>
<dbReference type="PANTHER" id="PTHR43877:SF1">
    <property type="entry name" value="ACETYLTRANSFERASE"/>
    <property type="match status" value="1"/>
</dbReference>
<name>A0A848DM25_9PSEU</name>